<dbReference type="PROSITE" id="PS51257">
    <property type="entry name" value="PROKAR_LIPOPROTEIN"/>
    <property type="match status" value="1"/>
</dbReference>
<feature type="signal peptide" evidence="1">
    <location>
        <begin position="1"/>
        <end position="21"/>
    </location>
</feature>
<dbReference type="Proteomes" id="UP000013165">
    <property type="component" value="Unassembled WGS sequence"/>
</dbReference>
<feature type="chain" id="PRO_5016946885" description="DUF3558 domain-containing protein" evidence="1">
    <location>
        <begin position="22"/>
        <end position="179"/>
    </location>
</feature>
<proteinExistence type="predicted"/>
<comment type="caution">
    <text evidence="2">The sequence shown here is derived from an EMBL/GenBank/DDBJ whole genome shotgun (WGS) entry which is preliminary data.</text>
</comment>
<dbReference type="PATRIC" id="fig|626887.3.peg.1649"/>
<evidence type="ECO:0000313" key="3">
    <source>
        <dbReference type="Proteomes" id="UP000013165"/>
    </source>
</evidence>
<dbReference type="eggNOG" id="ENOG5032DIT">
    <property type="taxonomic scope" value="Bacteria"/>
</dbReference>
<dbReference type="STRING" id="626887.J057_08261"/>
<organism evidence="2 3">
    <name type="scientific">Marinobacter nanhaiticus D15-8W</name>
    <dbReference type="NCBI Taxonomy" id="626887"/>
    <lineage>
        <taxon>Bacteria</taxon>
        <taxon>Pseudomonadati</taxon>
        <taxon>Pseudomonadota</taxon>
        <taxon>Gammaproteobacteria</taxon>
        <taxon>Pseudomonadales</taxon>
        <taxon>Marinobacteraceae</taxon>
        <taxon>Marinobacter</taxon>
    </lineage>
</organism>
<evidence type="ECO:0008006" key="4">
    <source>
        <dbReference type="Google" id="ProtNLM"/>
    </source>
</evidence>
<keyword evidence="3" id="KW-1185">Reference proteome</keyword>
<sequence length="179" mass="19575">MTQRMPLIVSTLAGLILSGCAGQQTVSHGTDDPCQTLQAVIDDYPNGFAAFRGKARNTNLLTVYQAKEQLIEGQCEIWAWNQQDTAYACTVAAPDQEVAEQRHERTRELLQSCLGSSWESSEVERIRDAVPAGIVTRFTNPNSPAVVSIHSIIRATGARQQRSTALYIGSPARVNTLTE</sequence>
<dbReference type="HOGENOM" id="CLU_1538249_0_0_6"/>
<evidence type="ECO:0000313" key="2">
    <source>
        <dbReference type="EMBL" id="ENO15329.2"/>
    </source>
</evidence>
<name>N6W551_9GAMM</name>
<protein>
    <recommendedName>
        <fullName evidence="4">DUF3558 domain-containing protein</fullName>
    </recommendedName>
</protein>
<keyword evidence="1" id="KW-0732">Signal</keyword>
<evidence type="ECO:0000256" key="1">
    <source>
        <dbReference type="SAM" id="SignalP"/>
    </source>
</evidence>
<dbReference type="OrthoDB" id="6193840at2"/>
<dbReference type="RefSeq" id="WP_040882330.1">
    <property type="nucleotide sequence ID" value="NZ_AP028878.1"/>
</dbReference>
<dbReference type="EMBL" id="APLQ01000011">
    <property type="protein sequence ID" value="ENO15329.2"/>
    <property type="molecule type" value="Genomic_DNA"/>
</dbReference>
<dbReference type="AlphaFoldDB" id="N6W551"/>
<accession>N6W551</accession>
<gene>
    <name evidence="2" type="ORF">J057_08261</name>
</gene>
<reference evidence="2 3" key="1">
    <citation type="journal article" date="2013" name="Genome Announc.">
        <title>Genome Sequence of the Polycyclic Aromatic Hydrocarbon-Degrading Bacterium Strain Marinobacter nanhaiticus D15-8WT.</title>
        <authorList>
            <person name="Cui Z."/>
            <person name="Gao W."/>
            <person name="Li Q."/>
            <person name="Xu G."/>
            <person name="Zheng L."/>
        </authorList>
    </citation>
    <scope>NUCLEOTIDE SEQUENCE [LARGE SCALE GENOMIC DNA]</scope>
    <source>
        <strain evidence="2 3">D15-8W</strain>
    </source>
</reference>